<evidence type="ECO:0000313" key="2">
    <source>
        <dbReference type="EMBL" id="RAU23641.1"/>
    </source>
</evidence>
<dbReference type="AlphaFoldDB" id="A0A364P2V5"/>
<dbReference type="EMBL" id="PGTO01000001">
    <property type="protein sequence ID" value="RAU23641.1"/>
    <property type="molecule type" value="Genomic_DNA"/>
</dbReference>
<gene>
    <name evidence="2" type="ORF">CU669_00600</name>
</gene>
<keyword evidence="1" id="KW-0812">Transmembrane</keyword>
<keyword evidence="1" id="KW-1133">Transmembrane helix</keyword>
<accession>A0A364P2V5</accession>
<evidence type="ECO:0008006" key="4">
    <source>
        <dbReference type="Google" id="ProtNLM"/>
    </source>
</evidence>
<feature type="transmembrane region" description="Helical" evidence="1">
    <location>
        <begin position="42"/>
        <end position="64"/>
    </location>
</feature>
<keyword evidence="1" id="KW-0472">Membrane</keyword>
<evidence type="ECO:0000256" key="1">
    <source>
        <dbReference type="SAM" id="Phobius"/>
    </source>
</evidence>
<dbReference type="OrthoDB" id="5233at2"/>
<organism evidence="2 3">
    <name type="scientific">Paramagnetospirillum kuznetsovii</name>
    <dbReference type="NCBI Taxonomy" id="2053833"/>
    <lineage>
        <taxon>Bacteria</taxon>
        <taxon>Pseudomonadati</taxon>
        <taxon>Pseudomonadota</taxon>
        <taxon>Alphaproteobacteria</taxon>
        <taxon>Rhodospirillales</taxon>
        <taxon>Magnetospirillaceae</taxon>
        <taxon>Paramagnetospirillum</taxon>
    </lineage>
</organism>
<sequence length="103" mass="11161">MATVIQMTHPQTGIVKKGIYGFSWTTLFFGGFPAIFRGEIVIGLVVLVINLLTFGVAGFIWAFIYNKQYTLRLVEQGYQFNGGEAEIAAARTKLGIITVGAAG</sequence>
<comment type="caution">
    <text evidence="2">The sequence shown here is derived from an EMBL/GenBank/DDBJ whole genome shotgun (WGS) entry which is preliminary data.</text>
</comment>
<feature type="transmembrane region" description="Helical" evidence="1">
    <location>
        <begin position="18"/>
        <end position="36"/>
    </location>
</feature>
<dbReference type="RefSeq" id="WP_112141871.1">
    <property type="nucleotide sequence ID" value="NZ_PGTO01000001.1"/>
</dbReference>
<reference evidence="2 3" key="1">
    <citation type="submission" date="2017-11" db="EMBL/GenBank/DDBJ databases">
        <title>Draft genome sequence of magnetotactic bacterium Magnetospirillum kuznetsovii LBB-42.</title>
        <authorList>
            <person name="Grouzdev D.S."/>
            <person name="Rysina M.S."/>
            <person name="Baslerov R.V."/>
            <person name="Koziaeva V."/>
        </authorList>
    </citation>
    <scope>NUCLEOTIDE SEQUENCE [LARGE SCALE GENOMIC DNA]</scope>
    <source>
        <strain evidence="2 3">LBB-42</strain>
    </source>
</reference>
<keyword evidence="3" id="KW-1185">Reference proteome</keyword>
<name>A0A364P2V5_9PROT</name>
<protein>
    <recommendedName>
        <fullName evidence="4">HrgC protein</fullName>
    </recommendedName>
</protein>
<dbReference type="Proteomes" id="UP000251075">
    <property type="component" value="Unassembled WGS sequence"/>
</dbReference>
<evidence type="ECO:0000313" key="3">
    <source>
        <dbReference type="Proteomes" id="UP000251075"/>
    </source>
</evidence>
<proteinExistence type="predicted"/>